<evidence type="ECO:0000313" key="3">
    <source>
        <dbReference type="EMBL" id="MBY31358.1"/>
    </source>
</evidence>
<dbReference type="EMBL" id="GGMR01018739">
    <property type="protein sequence ID" value="MBY31358.1"/>
    <property type="molecule type" value="Transcribed_RNA"/>
</dbReference>
<evidence type="ECO:0000256" key="1">
    <source>
        <dbReference type="SAM" id="MobiDB-lite"/>
    </source>
</evidence>
<dbReference type="GO" id="GO:0060271">
    <property type="term" value="P:cilium assembly"/>
    <property type="evidence" value="ECO:0007669"/>
    <property type="project" value="TreeGrafter"/>
</dbReference>
<proteinExistence type="predicted"/>
<dbReference type="GO" id="GO:0008017">
    <property type="term" value="F:microtubule binding"/>
    <property type="evidence" value="ECO:0007669"/>
    <property type="project" value="TreeGrafter"/>
</dbReference>
<dbReference type="InterPro" id="IPR039183">
    <property type="entry name" value="CCD66"/>
</dbReference>
<name>A0A2S2PPY5_SCHGA</name>
<dbReference type="Pfam" id="PF15236">
    <property type="entry name" value="CCDC66"/>
    <property type="match status" value="1"/>
</dbReference>
<organism evidence="3">
    <name type="scientific">Schizaphis graminum</name>
    <name type="common">Green bug aphid</name>
    <dbReference type="NCBI Taxonomy" id="13262"/>
    <lineage>
        <taxon>Eukaryota</taxon>
        <taxon>Metazoa</taxon>
        <taxon>Ecdysozoa</taxon>
        <taxon>Arthropoda</taxon>
        <taxon>Hexapoda</taxon>
        <taxon>Insecta</taxon>
        <taxon>Pterygota</taxon>
        <taxon>Neoptera</taxon>
        <taxon>Paraneoptera</taxon>
        <taxon>Hemiptera</taxon>
        <taxon>Sternorrhyncha</taxon>
        <taxon>Aphidomorpha</taxon>
        <taxon>Aphidoidea</taxon>
        <taxon>Aphididae</taxon>
        <taxon>Aphidini</taxon>
        <taxon>Schizaphis</taxon>
    </lineage>
</organism>
<dbReference type="AlphaFoldDB" id="A0A2S2PPY5"/>
<sequence length="574" mass="66278">MMVVKSVSLIELKKQQWAKEKEEIVKLNSYWRNQNTPIVFNEPRDHVIYPGIRPSDIDRLAVYKGLQTQKNLSFPPISHDNQKQNVHSNTYTNKIEKDLSIDTGVMDDFKPKSTHTILNRTYTISKENNTNEGVSTLERQKWDKQNNAGGLNPPIFNSNERKYLTNERNETPTWVEYPLEKPEIGKTQFQDTHKASDFGGSCDTLNSLDSNNVYNRTYLLGQNIPLTTEELAAREVKRQKAMELQEAIKQQLKERQLKKKEELEKKKQDDLVEERRIQRQQEIERKRLEDEMKRQREKELCEERKAKAMQEVLENAQKQAKEDKSKHMQKKRHNQDEIKEQISTESAVIVSNCNEPKLEPKVCLEPKTQSNAPNTVEVKEIPKLPDVDVTLQTSPSPLNRQKLLTPSKFRSQTTSVAIQTEILKKPAKSSVGNVYQKSIDLGQRPKWGVNRPEVQYIKQSAKDPNYQLKLKQKSPWTRRINNTNSTKSQSSNVNGRTGFTFPDNYSKKTFAYGRPNFAEMKNSNSVSDKTPSLSESISVSDVLYQLSSLRKVLETKRKHWKSVIADESPSSDSS</sequence>
<dbReference type="GO" id="GO:0005929">
    <property type="term" value="C:cilium"/>
    <property type="evidence" value="ECO:0007669"/>
    <property type="project" value="TreeGrafter"/>
</dbReference>
<reference evidence="3" key="1">
    <citation type="submission" date="2018-04" db="EMBL/GenBank/DDBJ databases">
        <title>Transcriptome of Schizaphis graminum biotype I.</title>
        <authorList>
            <person name="Scully E.D."/>
            <person name="Geib S.M."/>
            <person name="Palmer N.A."/>
            <person name="Koch K."/>
            <person name="Bradshaw J."/>
            <person name="Heng-Moss T."/>
            <person name="Sarath G."/>
        </authorList>
    </citation>
    <scope>NUCLEOTIDE SEQUENCE</scope>
</reference>
<feature type="region of interest" description="Disordered" evidence="1">
    <location>
        <begin position="316"/>
        <end position="343"/>
    </location>
</feature>
<protein>
    <recommendedName>
        <fullName evidence="2">CCDC66 domain-containing protein</fullName>
    </recommendedName>
</protein>
<feature type="compositionally biased region" description="Low complexity" evidence="1">
    <location>
        <begin position="481"/>
        <end position="494"/>
    </location>
</feature>
<evidence type="ECO:0000259" key="2">
    <source>
        <dbReference type="Pfam" id="PF15236"/>
    </source>
</evidence>
<feature type="region of interest" description="Disordered" evidence="1">
    <location>
        <begin position="479"/>
        <end position="505"/>
    </location>
</feature>
<feature type="domain" description="CCDC66" evidence="2">
    <location>
        <begin position="210"/>
        <end position="335"/>
    </location>
</feature>
<dbReference type="InterPro" id="IPR040467">
    <property type="entry name" value="CCDC66_dom"/>
</dbReference>
<dbReference type="GO" id="GO:0005874">
    <property type="term" value="C:microtubule"/>
    <property type="evidence" value="ECO:0007669"/>
    <property type="project" value="TreeGrafter"/>
</dbReference>
<dbReference type="PANTHER" id="PTHR22736">
    <property type="entry name" value="COILED-COIL DOMAIN-CONTAINING PROTEIN 66"/>
    <property type="match status" value="1"/>
</dbReference>
<gene>
    <name evidence="3" type="ORF">g.169130</name>
</gene>
<dbReference type="PANTHER" id="PTHR22736:SF2">
    <property type="entry name" value="COILED-COIL DOMAIN-CONTAINING PROTEIN 66"/>
    <property type="match status" value="1"/>
</dbReference>
<accession>A0A2S2PPY5</accession>